<dbReference type="AlphaFoldDB" id="A0A0L0BSM5"/>
<evidence type="ECO:0000313" key="2">
    <source>
        <dbReference type="Proteomes" id="UP000037069"/>
    </source>
</evidence>
<keyword evidence="2" id="KW-1185">Reference proteome</keyword>
<sequence>MCLCVFVYCHQMLLTFYKSCLYINLHLFNVGLLQSL</sequence>
<proteinExistence type="predicted"/>
<protein>
    <submittedName>
        <fullName evidence="1">Uncharacterized protein</fullName>
    </submittedName>
</protein>
<dbReference type="EMBL" id="JRES01001423">
    <property type="protein sequence ID" value="KNC23016.1"/>
    <property type="molecule type" value="Genomic_DNA"/>
</dbReference>
<accession>A0A0L0BSM5</accession>
<dbReference type="Proteomes" id="UP000037069">
    <property type="component" value="Unassembled WGS sequence"/>
</dbReference>
<organism evidence="1 2">
    <name type="scientific">Lucilia cuprina</name>
    <name type="common">Green bottle fly</name>
    <name type="synonym">Australian sheep blowfly</name>
    <dbReference type="NCBI Taxonomy" id="7375"/>
    <lineage>
        <taxon>Eukaryota</taxon>
        <taxon>Metazoa</taxon>
        <taxon>Ecdysozoa</taxon>
        <taxon>Arthropoda</taxon>
        <taxon>Hexapoda</taxon>
        <taxon>Insecta</taxon>
        <taxon>Pterygota</taxon>
        <taxon>Neoptera</taxon>
        <taxon>Endopterygota</taxon>
        <taxon>Diptera</taxon>
        <taxon>Brachycera</taxon>
        <taxon>Muscomorpha</taxon>
        <taxon>Oestroidea</taxon>
        <taxon>Calliphoridae</taxon>
        <taxon>Luciliinae</taxon>
        <taxon>Lucilia</taxon>
    </lineage>
</organism>
<gene>
    <name evidence="1" type="ORF">FF38_07938</name>
</gene>
<name>A0A0L0BSM5_LUCCU</name>
<reference evidence="1 2" key="1">
    <citation type="journal article" date="2015" name="Nat. Commun.">
        <title>Lucilia cuprina genome unlocks parasitic fly biology to underpin future interventions.</title>
        <authorList>
            <person name="Anstead C.A."/>
            <person name="Korhonen P.K."/>
            <person name="Young N.D."/>
            <person name="Hall R.S."/>
            <person name="Jex A.R."/>
            <person name="Murali S.C."/>
            <person name="Hughes D.S."/>
            <person name="Lee S.F."/>
            <person name="Perry T."/>
            <person name="Stroehlein A.J."/>
            <person name="Ansell B.R."/>
            <person name="Breugelmans B."/>
            <person name="Hofmann A."/>
            <person name="Qu J."/>
            <person name="Dugan S."/>
            <person name="Lee S.L."/>
            <person name="Chao H."/>
            <person name="Dinh H."/>
            <person name="Han Y."/>
            <person name="Doddapaneni H.V."/>
            <person name="Worley K.C."/>
            <person name="Muzny D.M."/>
            <person name="Ioannidis P."/>
            <person name="Waterhouse R.M."/>
            <person name="Zdobnov E.M."/>
            <person name="James P.J."/>
            <person name="Bagnall N.H."/>
            <person name="Kotze A.C."/>
            <person name="Gibbs R.A."/>
            <person name="Richards S."/>
            <person name="Batterham P."/>
            <person name="Gasser R.B."/>
        </authorList>
    </citation>
    <scope>NUCLEOTIDE SEQUENCE [LARGE SCALE GENOMIC DNA]</scope>
    <source>
        <strain evidence="1 2">LS</strain>
        <tissue evidence="1">Full body</tissue>
    </source>
</reference>
<comment type="caution">
    <text evidence="1">The sequence shown here is derived from an EMBL/GenBank/DDBJ whole genome shotgun (WGS) entry which is preliminary data.</text>
</comment>
<evidence type="ECO:0000313" key="1">
    <source>
        <dbReference type="EMBL" id="KNC23016.1"/>
    </source>
</evidence>